<name>A0AAD5WWL5_9PEZI</name>
<dbReference type="Proteomes" id="UP001201980">
    <property type="component" value="Unassembled WGS sequence"/>
</dbReference>
<feature type="chain" id="PRO_5042256666" evidence="2">
    <location>
        <begin position="17"/>
        <end position="525"/>
    </location>
</feature>
<evidence type="ECO:0000313" key="4">
    <source>
        <dbReference type="EMBL" id="KAJ2905990.1"/>
    </source>
</evidence>
<keyword evidence="2" id="KW-0732">Signal</keyword>
<dbReference type="PANTHER" id="PTHR10900:SF125">
    <property type="entry name" value="FAS1 DOMAIN-CONTAINING PROTEIN YLR001C"/>
    <property type="match status" value="1"/>
</dbReference>
<feature type="signal peptide" evidence="2">
    <location>
        <begin position="1"/>
        <end position="16"/>
    </location>
</feature>
<comment type="caution">
    <text evidence="4">The sequence shown here is derived from an EMBL/GenBank/DDBJ whole genome shotgun (WGS) entry which is preliminary data.</text>
</comment>
<evidence type="ECO:0000256" key="2">
    <source>
        <dbReference type="SAM" id="SignalP"/>
    </source>
</evidence>
<dbReference type="InterPro" id="IPR050904">
    <property type="entry name" value="Adhesion/Biosynth-related"/>
</dbReference>
<dbReference type="SMART" id="SM00554">
    <property type="entry name" value="FAS1"/>
    <property type="match status" value="2"/>
</dbReference>
<sequence>MMRSVAILSVVALAAGIVIPDEAVAAQLALKPLGVEAEASADVTGWEAAISAFDTFEPDAMLEMMQELEPEDEHISEGPHHPHHPPHPPHHPPHDHPPHHHDGHHGHHHKVNMTALDILAASNYTKIFSYLITTYSPELTALLNATVDDPSNYTVFAPLDHGFKKIHRHFKHHHPDKEPKKPSNETIEKFLSYHVVEGKKPFLSLYLANTLPTLLDGGDELGGPQRIKIGHGILGVYINFMSKIIFPNYVSLPSLTPVFGEDAQTDSVKLETQPSSNGVLHFLSFPIIPPPTQYKLISLFPSAFSTLSLALSKTGLDESFSSLSSTGGTFFAPTNRAFSALGAEINAFLFNTDKGLKILKALLKYHFVADQTLYTDAFYKPEPDSSSRSSDFSLASMTTSDADGAWEDVRDEEAEAGFGAGDEASSVFPGKSYHIDLPTLLREKSLGVDIRRGPLGTKMLVNKHVPIGTFDVPAKDGVVQLPRRVLLPPHPHRHPDGFSEDEMSVEAFVERVGGFAGEEDWNEEL</sequence>
<dbReference type="InterPro" id="IPR000782">
    <property type="entry name" value="FAS1_domain"/>
</dbReference>
<feature type="region of interest" description="Disordered" evidence="1">
    <location>
        <begin position="69"/>
        <end position="108"/>
    </location>
</feature>
<feature type="domain" description="FAS1" evidence="3">
    <location>
        <begin position="112"/>
        <end position="287"/>
    </location>
</feature>
<proteinExistence type="predicted"/>
<organism evidence="4 5">
    <name type="scientific">Zalerion maritima</name>
    <dbReference type="NCBI Taxonomy" id="339359"/>
    <lineage>
        <taxon>Eukaryota</taxon>
        <taxon>Fungi</taxon>
        <taxon>Dikarya</taxon>
        <taxon>Ascomycota</taxon>
        <taxon>Pezizomycotina</taxon>
        <taxon>Sordariomycetes</taxon>
        <taxon>Lulworthiomycetidae</taxon>
        <taxon>Lulworthiales</taxon>
        <taxon>Lulworthiaceae</taxon>
        <taxon>Zalerion</taxon>
    </lineage>
</organism>
<feature type="domain" description="FAS1" evidence="3">
    <location>
        <begin position="291"/>
        <end position="486"/>
    </location>
</feature>
<dbReference type="InterPro" id="IPR036378">
    <property type="entry name" value="FAS1_dom_sf"/>
</dbReference>
<accession>A0AAD5WWL5</accession>
<dbReference type="PANTHER" id="PTHR10900">
    <property type="entry name" value="PERIOSTIN-RELATED"/>
    <property type="match status" value="1"/>
</dbReference>
<gene>
    <name evidence="4" type="ORF">MKZ38_003473</name>
</gene>
<evidence type="ECO:0000256" key="1">
    <source>
        <dbReference type="SAM" id="MobiDB-lite"/>
    </source>
</evidence>
<dbReference type="Pfam" id="PF02469">
    <property type="entry name" value="Fasciclin"/>
    <property type="match status" value="2"/>
</dbReference>
<dbReference type="AlphaFoldDB" id="A0AAD5WWL5"/>
<keyword evidence="5" id="KW-1185">Reference proteome</keyword>
<dbReference type="SUPFAM" id="SSF82153">
    <property type="entry name" value="FAS1 domain"/>
    <property type="match status" value="2"/>
</dbReference>
<evidence type="ECO:0000313" key="5">
    <source>
        <dbReference type="Proteomes" id="UP001201980"/>
    </source>
</evidence>
<feature type="compositionally biased region" description="Basic residues" evidence="1">
    <location>
        <begin position="81"/>
        <end position="108"/>
    </location>
</feature>
<evidence type="ECO:0000259" key="3">
    <source>
        <dbReference type="PROSITE" id="PS50213"/>
    </source>
</evidence>
<dbReference type="PROSITE" id="PS50213">
    <property type="entry name" value="FAS1"/>
    <property type="match status" value="2"/>
</dbReference>
<reference evidence="4" key="1">
    <citation type="submission" date="2022-07" db="EMBL/GenBank/DDBJ databases">
        <title>Draft genome sequence of Zalerion maritima ATCC 34329, a (micro)plastics degrading marine fungus.</title>
        <authorList>
            <person name="Paco A."/>
            <person name="Goncalves M.F.M."/>
            <person name="Rocha-Santos T.A.P."/>
            <person name="Alves A."/>
        </authorList>
    </citation>
    <scope>NUCLEOTIDE SEQUENCE</scope>
    <source>
        <strain evidence="4">ATCC 34329</strain>
    </source>
</reference>
<dbReference type="Gene3D" id="2.30.180.10">
    <property type="entry name" value="FAS1 domain"/>
    <property type="match status" value="2"/>
</dbReference>
<protein>
    <submittedName>
        <fullName evidence="4">FAS1 domain-containing protein</fullName>
    </submittedName>
</protein>
<dbReference type="EMBL" id="JAKWBI020000020">
    <property type="protein sequence ID" value="KAJ2905990.1"/>
    <property type="molecule type" value="Genomic_DNA"/>
</dbReference>